<dbReference type="CDD" id="cd04629">
    <property type="entry name" value="CBS_pair_bac"/>
    <property type="match status" value="1"/>
</dbReference>
<dbReference type="PANTHER" id="PTHR43080">
    <property type="entry name" value="CBS DOMAIN-CONTAINING PROTEIN CBSX3, MITOCHONDRIAL"/>
    <property type="match status" value="1"/>
</dbReference>
<dbReference type="Pfam" id="PF00571">
    <property type="entry name" value="CBS"/>
    <property type="match status" value="2"/>
</dbReference>
<dbReference type="AlphaFoldDB" id="E1X5D9"/>
<dbReference type="Gene3D" id="3.10.580.10">
    <property type="entry name" value="CBS-domain"/>
    <property type="match status" value="1"/>
</dbReference>
<dbReference type="SUPFAM" id="SSF54631">
    <property type="entry name" value="CBS-domain pair"/>
    <property type="match status" value="1"/>
</dbReference>
<evidence type="ECO:0000313" key="5">
    <source>
        <dbReference type="Proteomes" id="UP000008963"/>
    </source>
</evidence>
<gene>
    <name evidence="4" type="ordered locus">BMS_2467</name>
</gene>
<dbReference type="InterPro" id="IPR044729">
    <property type="entry name" value="CBS_bac"/>
</dbReference>
<feature type="domain" description="CBS" evidence="3">
    <location>
        <begin position="95"/>
        <end position="150"/>
    </location>
</feature>
<dbReference type="InterPro" id="IPR046342">
    <property type="entry name" value="CBS_dom_sf"/>
</dbReference>
<sequence>MVNYTPAVVGKTELKEGLKPGLTIRDYVAKNFQTISNKSTILEASEMLIRFELTGAPVVDENGSMIGFLSEKDCLKYILDSKYYNHAPSSATHYMSTQVMSISPDDSLTSVVELFLRNNFQVYPVVEEGRVIGTISRKAILQAVAELNESSW</sequence>
<dbReference type="PATRIC" id="fig|862908.3.peg.2353"/>
<dbReference type="PROSITE" id="PS51371">
    <property type="entry name" value="CBS"/>
    <property type="match status" value="2"/>
</dbReference>
<evidence type="ECO:0000256" key="1">
    <source>
        <dbReference type="ARBA" id="ARBA00023122"/>
    </source>
</evidence>
<evidence type="ECO:0000313" key="4">
    <source>
        <dbReference type="EMBL" id="CBW27260.1"/>
    </source>
</evidence>
<reference evidence="5" key="1">
    <citation type="journal article" date="2013" name="ISME J.">
        <title>A small predatory core genome in the divergent marine Bacteriovorax marinus SJ and the terrestrial Bdellovibrio bacteriovorus.</title>
        <authorList>
            <person name="Crossman L.C."/>
            <person name="Chen H."/>
            <person name="Cerdeno-Tarraga A.M."/>
            <person name="Brooks K."/>
            <person name="Quail M.A."/>
            <person name="Pineiro S.A."/>
            <person name="Hobley L."/>
            <person name="Sockett R.E."/>
            <person name="Bentley S.D."/>
            <person name="Parkhill J."/>
            <person name="Williams H.N."/>
            <person name="Stine O.C."/>
        </authorList>
    </citation>
    <scope>NUCLEOTIDE SEQUENCE [LARGE SCALE GENOMIC DNA]</scope>
    <source>
        <strain evidence="5">ATCC BAA-682 / DSM 15412 / SJ</strain>
    </source>
</reference>
<dbReference type="PANTHER" id="PTHR43080:SF26">
    <property type="entry name" value="REGULATORY PROTEIN"/>
    <property type="match status" value="1"/>
</dbReference>
<organism evidence="4 5">
    <name type="scientific">Halobacteriovorax marinus (strain ATCC BAA-682 / DSM 15412 / SJ)</name>
    <name type="common">Bacteriovorax marinus</name>
    <dbReference type="NCBI Taxonomy" id="862908"/>
    <lineage>
        <taxon>Bacteria</taxon>
        <taxon>Pseudomonadati</taxon>
        <taxon>Bdellovibrionota</taxon>
        <taxon>Bacteriovoracia</taxon>
        <taxon>Bacteriovoracales</taxon>
        <taxon>Halobacteriovoraceae</taxon>
        <taxon>Halobacteriovorax</taxon>
    </lineage>
</organism>
<dbReference type="HOGENOM" id="CLU_040681_9_2_7"/>
<keyword evidence="5" id="KW-1185">Reference proteome</keyword>
<dbReference type="eggNOG" id="COG0517">
    <property type="taxonomic scope" value="Bacteria"/>
</dbReference>
<protein>
    <submittedName>
        <fullName evidence="4">Regulatory protein</fullName>
    </submittedName>
</protein>
<dbReference type="KEGG" id="bmx:BMS_2467"/>
<dbReference type="InterPro" id="IPR051257">
    <property type="entry name" value="Diverse_CBS-Domain"/>
</dbReference>
<keyword evidence="1 2" id="KW-0129">CBS domain</keyword>
<dbReference type="SMART" id="SM00116">
    <property type="entry name" value="CBS"/>
    <property type="match status" value="2"/>
</dbReference>
<dbReference type="EMBL" id="FQ312005">
    <property type="protein sequence ID" value="CBW27260.1"/>
    <property type="molecule type" value="Genomic_DNA"/>
</dbReference>
<dbReference type="InterPro" id="IPR000644">
    <property type="entry name" value="CBS_dom"/>
</dbReference>
<dbReference type="Proteomes" id="UP000008963">
    <property type="component" value="Chromosome"/>
</dbReference>
<proteinExistence type="predicted"/>
<name>E1X5D9_HALMS</name>
<dbReference type="OrthoDB" id="9790355at2"/>
<accession>E1X5D9</accession>
<evidence type="ECO:0000256" key="2">
    <source>
        <dbReference type="PROSITE-ProRule" id="PRU00703"/>
    </source>
</evidence>
<feature type="domain" description="CBS" evidence="3">
    <location>
        <begin position="28"/>
        <end position="89"/>
    </location>
</feature>
<evidence type="ECO:0000259" key="3">
    <source>
        <dbReference type="PROSITE" id="PS51371"/>
    </source>
</evidence>
<dbReference type="STRING" id="862908.BMS_2467"/>
<dbReference type="RefSeq" id="WP_014245037.1">
    <property type="nucleotide sequence ID" value="NC_016620.1"/>
</dbReference>